<reference evidence="1 2" key="1">
    <citation type="journal article" date="2019" name="Nat. Ecol. Evol.">
        <title>Megaphylogeny resolves global patterns of mushroom evolution.</title>
        <authorList>
            <person name="Varga T."/>
            <person name="Krizsan K."/>
            <person name="Foldi C."/>
            <person name="Dima B."/>
            <person name="Sanchez-Garcia M."/>
            <person name="Sanchez-Ramirez S."/>
            <person name="Szollosi G.J."/>
            <person name="Szarkandi J.G."/>
            <person name="Papp V."/>
            <person name="Albert L."/>
            <person name="Andreopoulos W."/>
            <person name="Angelini C."/>
            <person name="Antonin V."/>
            <person name="Barry K.W."/>
            <person name="Bougher N.L."/>
            <person name="Buchanan P."/>
            <person name="Buyck B."/>
            <person name="Bense V."/>
            <person name="Catcheside P."/>
            <person name="Chovatia M."/>
            <person name="Cooper J."/>
            <person name="Damon W."/>
            <person name="Desjardin D."/>
            <person name="Finy P."/>
            <person name="Geml J."/>
            <person name="Haridas S."/>
            <person name="Hughes K."/>
            <person name="Justo A."/>
            <person name="Karasinski D."/>
            <person name="Kautmanova I."/>
            <person name="Kiss B."/>
            <person name="Kocsube S."/>
            <person name="Kotiranta H."/>
            <person name="LaButti K.M."/>
            <person name="Lechner B.E."/>
            <person name="Liimatainen K."/>
            <person name="Lipzen A."/>
            <person name="Lukacs Z."/>
            <person name="Mihaltcheva S."/>
            <person name="Morgado L.N."/>
            <person name="Niskanen T."/>
            <person name="Noordeloos M.E."/>
            <person name="Ohm R.A."/>
            <person name="Ortiz-Santana B."/>
            <person name="Ovrebo C."/>
            <person name="Racz N."/>
            <person name="Riley R."/>
            <person name="Savchenko A."/>
            <person name="Shiryaev A."/>
            <person name="Soop K."/>
            <person name="Spirin V."/>
            <person name="Szebenyi C."/>
            <person name="Tomsovsky M."/>
            <person name="Tulloss R.E."/>
            <person name="Uehling J."/>
            <person name="Grigoriev I.V."/>
            <person name="Vagvolgyi C."/>
            <person name="Papp T."/>
            <person name="Martin F.M."/>
            <person name="Miettinen O."/>
            <person name="Hibbett D.S."/>
            <person name="Nagy L.G."/>
        </authorList>
    </citation>
    <scope>NUCLEOTIDE SEQUENCE [LARGE SCALE GENOMIC DNA]</scope>
    <source>
        <strain evidence="1 2">NL-1719</strain>
    </source>
</reference>
<dbReference type="Proteomes" id="UP000308600">
    <property type="component" value="Unassembled WGS sequence"/>
</dbReference>
<dbReference type="EMBL" id="ML208359">
    <property type="protein sequence ID" value="TFK68123.1"/>
    <property type="molecule type" value="Genomic_DNA"/>
</dbReference>
<evidence type="ECO:0000313" key="1">
    <source>
        <dbReference type="EMBL" id="TFK68123.1"/>
    </source>
</evidence>
<protein>
    <submittedName>
        <fullName evidence="1">Uncharacterized protein</fullName>
    </submittedName>
</protein>
<evidence type="ECO:0000313" key="2">
    <source>
        <dbReference type="Proteomes" id="UP000308600"/>
    </source>
</evidence>
<gene>
    <name evidence="1" type="ORF">BDN72DRAFT_858655</name>
</gene>
<name>A0ACD3AQ92_9AGAR</name>
<sequence>MAAAAPPPCPILDLSDSIGAILASVIVASIFYGVANLQMFLYFAKHPKDRAFNKWLVFGLWCVNTMNQVLICVGVWQYLVTNYANYAFLQAFHIPLPLATIVSLTRELTHLKATIAAIVQSYFVHRIYVFSKYKIIFPIILVPAILAQPALGITYFVGSLRNPNLEEYARLNLVTYAANGTAAAVDIAITACMAVLLVMGRTGFKKTDRMIIRLMFISINTGAWTALFAVIVVILSAAYPGKLVNTVTFFPLASLYVNTLLANLNSRDYVMSPGSNEVQTIGSMPSTHPRFGHASQQPVIFISHAGRETFS</sequence>
<proteinExistence type="predicted"/>
<keyword evidence="2" id="KW-1185">Reference proteome</keyword>
<organism evidence="1 2">
    <name type="scientific">Pluteus cervinus</name>
    <dbReference type="NCBI Taxonomy" id="181527"/>
    <lineage>
        <taxon>Eukaryota</taxon>
        <taxon>Fungi</taxon>
        <taxon>Dikarya</taxon>
        <taxon>Basidiomycota</taxon>
        <taxon>Agaricomycotina</taxon>
        <taxon>Agaricomycetes</taxon>
        <taxon>Agaricomycetidae</taxon>
        <taxon>Agaricales</taxon>
        <taxon>Pluteineae</taxon>
        <taxon>Pluteaceae</taxon>
        <taxon>Pluteus</taxon>
    </lineage>
</organism>
<accession>A0ACD3AQ92</accession>